<dbReference type="EMBL" id="SOSA01000570">
    <property type="protein sequence ID" value="THC90029.1"/>
    <property type="molecule type" value="Genomic_DNA"/>
</dbReference>
<comment type="caution">
    <text evidence="2">The sequence shown here is derived from an EMBL/GenBank/DDBJ whole genome shotgun (WGS) entry which is preliminary data.</text>
</comment>
<name>A0A4S3J567_9EURO</name>
<feature type="compositionally biased region" description="Polar residues" evidence="1">
    <location>
        <begin position="1"/>
        <end position="13"/>
    </location>
</feature>
<dbReference type="VEuPathDB" id="FungiDB:EYZ11_010516"/>
<evidence type="ECO:0000313" key="3">
    <source>
        <dbReference type="Proteomes" id="UP000308092"/>
    </source>
</evidence>
<sequence>MTSGATISRSQTAKRWDGPDESNNKMTLRSFGRKLVPSRKGG</sequence>
<feature type="region of interest" description="Disordered" evidence="1">
    <location>
        <begin position="1"/>
        <end position="42"/>
    </location>
</feature>
<evidence type="ECO:0000256" key="1">
    <source>
        <dbReference type="SAM" id="MobiDB-lite"/>
    </source>
</evidence>
<keyword evidence="3" id="KW-1185">Reference proteome</keyword>
<proteinExistence type="predicted"/>
<evidence type="ECO:0000313" key="2">
    <source>
        <dbReference type="EMBL" id="THC90029.1"/>
    </source>
</evidence>
<dbReference type="AlphaFoldDB" id="A0A4S3J567"/>
<organism evidence="2 3">
    <name type="scientific">Aspergillus tanneri</name>
    <dbReference type="NCBI Taxonomy" id="1220188"/>
    <lineage>
        <taxon>Eukaryota</taxon>
        <taxon>Fungi</taxon>
        <taxon>Dikarya</taxon>
        <taxon>Ascomycota</taxon>
        <taxon>Pezizomycotina</taxon>
        <taxon>Eurotiomycetes</taxon>
        <taxon>Eurotiomycetidae</taxon>
        <taxon>Eurotiales</taxon>
        <taxon>Aspergillaceae</taxon>
        <taxon>Aspergillus</taxon>
        <taxon>Aspergillus subgen. Circumdati</taxon>
    </lineage>
</organism>
<protein>
    <submittedName>
        <fullName evidence="2">Uncharacterized protein</fullName>
    </submittedName>
</protein>
<accession>A0A4S3J567</accession>
<dbReference type="Proteomes" id="UP000308092">
    <property type="component" value="Unassembled WGS sequence"/>
</dbReference>
<gene>
    <name evidence="2" type="ORF">EYZ11_010516</name>
</gene>
<reference evidence="2 3" key="1">
    <citation type="submission" date="2019-03" db="EMBL/GenBank/DDBJ databases">
        <title>The genome sequence of a newly discovered highly antifungal drug resistant Aspergillus species, Aspergillus tanneri NIH 1004.</title>
        <authorList>
            <person name="Mounaud S."/>
            <person name="Singh I."/>
            <person name="Joardar V."/>
            <person name="Pakala S."/>
            <person name="Pakala S."/>
            <person name="Venepally P."/>
            <person name="Hoover J."/>
            <person name="Nierman W."/>
            <person name="Chung J."/>
            <person name="Losada L."/>
        </authorList>
    </citation>
    <scope>NUCLEOTIDE SEQUENCE [LARGE SCALE GENOMIC DNA]</scope>
    <source>
        <strain evidence="2 3">NIH1004</strain>
    </source>
</reference>